<keyword evidence="5 7" id="KW-0472">Membrane</keyword>
<accession>A0ABY6EJJ9</accession>
<feature type="transmembrane region" description="Helical" evidence="7">
    <location>
        <begin position="208"/>
        <end position="232"/>
    </location>
</feature>
<comment type="subcellular location">
    <subcellularLocation>
        <location evidence="1">Cell membrane</location>
        <topology evidence="1">Multi-pass membrane protein</topology>
    </subcellularLocation>
</comment>
<evidence type="ECO:0000256" key="3">
    <source>
        <dbReference type="ARBA" id="ARBA00022692"/>
    </source>
</evidence>
<dbReference type="CDD" id="cd01127">
    <property type="entry name" value="TrwB_TraG_TraD_VirD4"/>
    <property type="match status" value="1"/>
</dbReference>
<evidence type="ECO:0000256" key="1">
    <source>
        <dbReference type="ARBA" id="ARBA00004651"/>
    </source>
</evidence>
<dbReference type="PANTHER" id="PTHR37937:SF1">
    <property type="entry name" value="CONJUGATIVE TRANSFER: DNA TRANSPORT"/>
    <property type="match status" value="1"/>
</dbReference>
<dbReference type="InterPro" id="IPR032689">
    <property type="entry name" value="TraG-D_C"/>
</dbReference>
<organism evidence="10 11">
    <name type="scientific">Streptomyces albidocamelliae</name>
    <dbReference type="NCBI Taxonomy" id="2981135"/>
    <lineage>
        <taxon>Bacteria</taxon>
        <taxon>Bacillati</taxon>
        <taxon>Actinomycetota</taxon>
        <taxon>Actinomycetes</taxon>
        <taxon>Kitasatosporales</taxon>
        <taxon>Streptomycetaceae</taxon>
        <taxon>Streptomyces</taxon>
    </lineage>
</organism>
<feature type="domain" description="DUF317" evidence="8">
    <location>
        <begin position="58"/>
        <end position="103"/>
    </location>
</feature>
<keyword evidence="4 7" id="KW-1133">Transmembrane helix</keyword>
<feature type="compositionally biased region" description="Low complexity" evidence="6">
    <location>
        <begin position="641"/>
        <end position="656"/>
    </location>
</feature>
<keyword evidence="2" id="KW-1003">Cell membrane</keyword>
<feature type="region of interest" description="Disordered" evidence="6">
    <location>
        <begin position="639"/>
        <end position="659"/>
    </location>
</feature>
<dbReference type="RefSeq" id="WP_263277344.1">
    <property type="nucleotide sequence ID" value="NZ_CP106795.1"/>
</dbReference>
<sequence>MSTPPTPETVEVDFITPRHLVGGGAPAWIPVPLHRACGWSHGNDPLMPRVLLSSANKKALLRLEPDPDGQWWTLNHAAEADRPAWYASFGARTPVELIAAFSDVPPATPARRARRRPGTAAAAECPAPARKARNSLPPTSSNSSTDGYDIVLRLLIGVAAVVVPLSHLAWLSGNITAYLTGGGWAPYQPTTALLHPQRLWPHAGETSLLIGARIVPVLLLLAIGTTAGILWARHKNRSGGRKKKITGMAKARDIEPLMAKAITDKARSLRPSLKDAKHIEARDTGILLGNLQGTKQEIRMGYEDVAVAIMAPRSGKTTSLAIPSILAAPGPVLLTSNKAAGDAFTATYDARAAVGRVWSMDPQQIAHAAREMWWNPLADAKTLDGAGRLAGHFLAASVDASQQGDFWSKAGSNILAQLFLAAALDERPITDVMQWLAFPADRTPLDILRDHDFTAVAAQLKGTVEGPPETRDGIYETARQYAAALLNSEIAAWVTPQKNVPEFRPSEFVTSTDTLFLLSKDGGGGASALIAACADSVMRAATAQAEHAGGRLDPPMLAILDEAANVCKISDLPDLYSHLGSRGIIPITILQSYRQGQKVWGDAGMDAMWSASTVKVIGFGIDDPDFADKLSRLIGDHDVETTSTSHSESGKSTSVSRRQQRILPADEIRALPKGTALCFATGLRAAMLDLRPWYQEPSAAELSAASDRASKAITARAIAKHAPVQSDFGPAA</sequence>
<feature type="transmembrane region" description="Helical" evidence="7">
    <location>
        <begin position="150"/>
        <end position="170"/>
    </location>
</feature>
<keyword evidence="3 7" id="KW-0812">Transmembrane</keyword>
<dbReference type="EMBL" id="CP106795">
    <property type="protein sequence ID" value="UXY34401.1"/>
    <property type="molecule type" value="Genomic_DNA"/>
</dbReference>
<dbReference type="Pfam" id="PF12696">
    <property type="entry name" value="TraG-D_C"/>
    <property type="match status" value="1"/>
</dbReference>
<name>A0ABY6EJJ9_9ACTN</name>
<evidence type="ECO:0000256" key="7">
    <source>
        <dbReference type="SAM" id="Phobius"/>
    </source>
</evidence>
<protein>
    <submittedName>
        <fullName evidence="10">TraM recognition domain-containing protein</fullName>
    </submittedName>
</protein>
<evidence type="ECO:0000259" key="9">
    <source>
        <dbReference type="Pfam" id="PF12696"/>
    </source>
</evidence>
<evidence type="ECO:0000256" key="6">
    <source>
        <dbReference type="SAM" id="MobiDB-lite"/>
    </source>
</evidence>
<dbReference type="Proteomes" id="UP001060733">
    <property type="component" value="Chromosome"/>
</dbReference>
<evidence type="ECO:0000256" key="2">
    <source>
        <dbReference type="ARBA" id="ARBA00022475"/>
    </source>
</evidence>
<keyword evidence="11" id="KW-1185">Reference proteome</keyword>
<feature type="compositionally biased region" description="Low complexity" evidence="6">
    <location>
        <begin position="118"/>
        <end position="144"/>
    </location>
</feature>
<dbReference type="SUPFAM" id="SSF52540">
    <property type="entry name" value="P-loop containing nucleoside triphosphate hydrolases"/>
    <property type="match status" value="1"/>
</dbReference>
<dbReference type="PANTHER" id="PTHR37937">
    <property type="entry name" value="CONJUGATIVE TRANSFER: DNA TRANSPORT"/>
    <property type="match status" value="1"/>
</dbReference>
<dbReference type="Gene3D" id="3.40.50.300">
    <property type="entry name" value="P-loop containing nucleotide triphosphate hydrolases"/>
    <property type="match status" value="1"/>
</dbReference>
<gene>
    <name evidence="10" type="ORF">N8I86_06460</name>
</gene>
<feature type="region of interest" description="Disordered" evidence="6">
    <location>
        <begin position="108"/>
        <end position="144"/>
    </location>
</feature>
<evidence type="ECO:0000313" key="11">
    <source>
        <dbReference type="Proteomes" id="UP001060733"/>
    </source>
</evidence>
<dbReference type="InterPro" id="IPR027417">
    <property type="entry name" value="P-loop_NTPase"/>
</dbReference>
<proteinExistence type="predicted"/>
<evidence type="ECO:0000256" key="4">
    <source>
        <dbReference type="ARBA" id="ARBA00022989"/>
    </source>
</evidence>
<evidence type="ECO:0000259" key="8">
    <source>
        <dbReference type="Pfam" id="PF03771"/>
    </source>
</evidence>
<dbReference type="InterPro" id="IPR051539">
    <property type="entry name" value="T4SS-coupling_protein"/>
</dbReference>
<reference evidence="10" key="1">
    <citation type="submission" date="2022-10" db="EMBL/GenBank/DDBJ databases">
        <authorList>
            <person name="Mo P."/>
        </authorList>
    </citation>
    <scope>NUCLEOTIDE SEQUENCE</scope>
    <source>
        <strain evidence="10">HUAS 14-6</strain>
    </source>
</reference>
<feature type="domain" description="TraD/TraG TraM recognition site" evidence="9">
    <location>
        <begin position="555"/>
        <end position="673"/>
    </location>
</feature>
<dbReference type="InterPro" id="IPR005523">
    <property type="entry name" value="DUF317_SPDY"/>
</dbReference>
<dbReference type="Pfam" id="PF03771">
    <property type="entry name" value="SPDY"/>
    <property type="match status" value="1"/>
</dbReference>
<evidence type="ECO:0000256" key="5">
    <source>
        <dbReference type="ARBA" id="ARBA00023136"/>
    </source>
</evidence>
<evidence type="ECO:0000313" key="10">
    <source>
        <dbReference type="EMBL" id="UXY34401.1"/>
    </source>
</evidence>